<protein>
    <recommendedName>
        <fullName evidence="8">Double-stranded DNA-binding protein</fullName>
    </recommendedName>
</protein>
<evidence type="ECO:0000313" key="3">
    <source>
        <dbReference type="EMBL" id="CAB4181822.1"/>
    </source>
</evidence>
<dbReference type="EMBL" id="LR797021">
    <property type="protein sequence ID" value="CAB4181822.1"/>
    <property type="molecule type" value="Genomic_DNA"/>
</dbReference>
<evidence type="ECO:0000313" key="6">
    <source>
        <dbReference type="EMBL" id="CAB4222724.1"/>
    </source>
</evidence>
<name>A0A6J5Q4K5_9CAUD</name>
<evidence type="ECO:0000313" key="2">
    <source>
        <dbReference type="EMBL" id="CAB4176411.1"/>
    </source>
</evidence>
<dbReference type="EMBL" id="LR796945">
    <property type="protein sequence ID" value="CAB4176411.1"/>
    <property type="molecule type" value="Genomic_DNA"/>
</dbReference>
<accession>A0A6J5Q4K5</accession>
<organism evidence="2">
    <name type="scientific">uncultured Caudovirales phage</name>
    <dbReference type="NCBI Taxonomy" id="2100421"/>
    <lineage>
        <taxon>Viruses</taxon>
        <taxon>Duplodnaviria</taxon>
        <taxon>Heunggongvirae</taxon>
        <taxon>Uroviricota</taxon>
        <taxon>Caudoviricetes</taxon>
        <taxon>Peduoviridae</taxon>
        <taxon>Maltschvirus</taxon>
        <taxon>Maltschvirus maltsch</taxon>
    </lineage>
</organism>
<sequence length="96" mass="11114">MSMMGHNKPFVSPNSLSNEEKKKLKNVIYAINDSLTRVASERDLQKEAITEICDELGVDKKLVRKMAKAYFMANYNTIVEEEKNFQDFYDSIIKES</sequence>
<dbReference type="EMBL" id="LR798378">
    <property type="protein sequence ID" value="CAB5227749.1"/>
    <property type="molecule type" value="Genomic_DNA"/>
</dbReference>
<evidence type="ECO:0000313" key="1">
    <source>
        <dbReference type="EMBL" id="CAB4170634.1"/>
    </source>
</evidence>
<gene>
    <name evidence="3" type="ORF">UFOVP1065_62</name>
    <name evidence="4" type="ORF">UFOVP1198_31</name>
    <name evidence="5" type="ORF">UFOVP1418_23</name>
    <name evidence="7" type="ORF">UFOVP1524_127</name>
    <name evidence="6" type="ORF">UFOVP1651_127</name>
    <name evidence="1" type="ORF">UFOVP908_105</name>
    <name evidence="2" type="ORF">UFOVP990_31</name>
</gene>
<evidence type="ECO:0008006" key="8">
    <source>
        <dbReference type="Google" id="ProtNLM"/>
    </source>
</evidence>
<dbReference type="EMBL" id="LR797157">
    <property type="protein sequence ID" value="CAB4190071.1"/>
    <property type="molecule type" value="Genomic_DNA"/>
</dbReference>
<evidence type="ECO:0000313" key="7">
    <source>
        <dbReference type="EMBL" id="CAB5227749.1"/>
    </source>
</evidence>
<proteinExistence type="predicted"/>
<evidence type="ECO:0000313" key="4">
    <source>
        <dbReference type="EMBL" id="CAB4190071.1"/>
    </source>
</evidence>
<dbReference type="EMBL" id="LR797369">
    <property type="protein sequence ID" value="CAB4210565.1"/>
    <property type="molecule type" value="Genomic_DNA"/>
</dbReference>
<dbReference type="EMBL" id="LR797518">
    <property type="protein sequence ID" value="CAB4222724.1"/>
    <property type="molecule type" value="Genomic_DNA"/>
</dbReference>
<reference evidence="2" key="1">
    <citation type="submission" date="2020-05" db="EMBL/GenBank/DDBJ databases">
        <authorList>
            <person name="Chiriac C."/>
            <person name="Salcher M."/>
            <person name="Ghai R."/>
            <person name="Kavagutti S V."/>
        </authorList>
    </citation>
    <scope>NUCLEOTIDE SEQUENCE</scope>
</reference>
<evidence type="ECO:0000313" key="5">
    <source>
        <dbReference type="EMBL" id="CAB4210565.1"/>
    </source>
</evidence>
<dbReference type="EMBL" id="LR796860">
    <property type="protein sequence ID" value="CAB4170634.1"/>
    <property type="molecule type" value="Genomic_DNA"/>
</dbReference>